<reference evidence="2" key="1">
    <citation type="submission" date="2020-04" db="EMBL/GenBank/DDBJ databases">
        <authorList>
            <person name="Zhang T."/>
        </authorList>
    </citation>
    <scope>NUCLEOTIDE SEQUENCE</scope>
    <source>
        <strain evidence="2">HKST-UBA01</strain>
    </source>
</reference>
<dbReference type="Pfam" id="PF13508">
    <property type="entry name" value="Acetyltransf_7"/>
    <property type="match status" value="1"/>
</dbReference>
<evidence type="ECO:0000313" key="2">
    <source>
        <dbReference type="EMBL" id="MCA9730397.1"/>
    </source>
</evidence>
<name>A0A956M454_UNCEI</name>
<dbReference type="Gene3D" id="3.40.630.30">
    <property type="match status" value="1"/>
</dbReference>
<feature type="non-terminal residue" evidence="2">
    <location>
        <position position="1"/>
    </location>
</feature>
<dbReference type="EMBL" id="JAGQHR010001168">
    <property type="protein sequence ID" value="MCA9730397.1"/>
    <property type="molecule type" value="Genomic_DNA"/>
</dbReference>
<dbReference type="InterPro" id="IPR016181">
    <property type="entry name" value="Acyl_CoA_acyltransferase"/>
</dbReference>
<sequence>CGRLSFGTDAWTLDEIRSAWTEPGVVPEDDAILVAAADGTVVGFEEVYNHSSHVSLISLGNQVLPEHRGKGIEDALLAWAARRVEAECTIVPAGTEVLWRLPCEVHDESALRLAERHGFEPVRYYFTMSKTLDASAIREASWPPGIEIRALRRGQDEETFFRARWEAFQDHWGVSPAFEDGLRRFRHQIETNPDFDPSLFWAAFEGDR</sequence>
<evidence type="ECO:0000259" key="1">
    <source>
        <dbReference type="PROSITE" id="PS51186"/>
    </source>
</evidence>
<accession>A0A956M454</accession>
<dbReference type="Proteomes" id="UP000697710">
    <property type="component" value="Unassembled WGS sequence"/>
</dbReference>
<dbReference type="SUPFAM" id="SSF55729">
    <property type="entry name" value="Acyl-CoA N-acyltransferases (Nat)"/>
    <property type="match status" value="1"/>
</dbReference>
<dbReference type="AlphaFoldDB" id="A0A956M454"/>
<dbReference type="InterPro" id="IPR000182">
    <property type="entry name" value="GNAT_dom"/>
</dbReference>
<protein>
    <submittedName>
        <fullName evidence="2">GNAT family N-acetyltransferase</fullName>
    </submittedName>
</protein>
<feature type="non-terminal residue" evidence="2">
    <location>
        <position position="208"/>
    </location>
</feature>
<organism evidence="2 3">
    <name type="scientific">Eiseniibacteriota bacterium</name>
    <dbReference type="NCBI Taxonomy" id="2212470"/>
    <lineage>
        <taxon>Bacteria</taxon>
        <taxon>Candidatus Eiseniibacteriota</taxon>
    </lineage>
</organism>
<proteinExistence type="predicted"/>
<dbReference type="CDD" id="cd04301">
    <property type="entry name" value="NAT_SF"/>
    <property type="match status" value="1"/>
</dbReference>
<reference evidence="2" key="2">
    <citation type="journal article" date="2021" name="Microbiome">
        <title>Successional dynamics and alternative stable states in a saline activated sludge microbial community over 9 years.</title>
        <authorList>
            <person name="Wang Y."/>
            <person name="Ye J."/>
            <person name="Ju F."/>
            <person name="Liu L."/>
            <person name="Boyd J.A."/>
            <person name="Deng Y."/>
            <person name="Parks D.H."/>
            <person name="Jiang X."/>
            <person name="Yin X."/>
            <person name="Woodcroft B.J."/>
            <person name="Tyson G.W."/>
            <person name="Hugenholtz P."/>
            <person name="Polz M.F."/>
            <person name="Zhang T."/>
        </authorList>
    </citation>
    <scope>NUCLEOTIDE SEQUENCE</scope>
    <source>
        <strain evidence="2">HKST-UBA01</strain>
    </source>
</reference>
<evidence type="ECO:0000313" key="3">
    <source>
        <dbReference type="Proteomes" id="UP000697710"/>
    </source>
</evidence>
<comment type="caution">
    <text evidence="2">The sequence shown here is derived from an EMBL/GenBank/DDBJ whole genome shotgun (WGS) entry which is preliminary data.</text>
</comment>
<feature type="domain" description="N-acetyltransferase" evidence="1">
    <location>
        <begin position="1"/>
        <end position="133"/>
    </location>
</feature>
<gene>
    <name evidence="2" type="ORF">KC729_22135</name>
</gene>
<dbReference type="PROSITE" id="PS51186">
    <property type="entry name" value="GNAT"/>
    <property type="match status" value="1"/>
</dbReference>
<dbReference type="GO" id="GO:0016747">
    <property type="term" value="F:acyltransferase activity, transferring groups other than amino-acyl groups"/>
    <property type="evidence" value="ECO:0007669"/>
    <property type="project" value="InterPro"/>
</dbReference>